<reference evidence="4" key="1">
    <citation type="submission" date="2022-08" db="EMBL/GenBank/DDBJ databases">
        <title>Genome sequencing of akame (Lates japonicus).</title>
        <authorList>
            <person name="Hashiguchi Y."/>
            <person name="Takahashi H."/>
        </authorList>
    </citation>
    <scope>NUCLEOTIDE SEQUENCE</scope>
    <source>
        <strain evidence="4">Kochi</strain>
    </source>
</reference>
<accession>A0AAD3MEY4</accession>
<dbReference type="Pfam" id="PF07679">
    <property type="entry name" value="I-set"/>
    <property type="match status" value="1"/>
</dbReference>
<dbReference type="AlphaFoldDB" id="A0AAD3MEY4"/>
<protein>
    <submittedName>
        <fullName evidence="4">Protein sidekick-1-like isoform X1</fullName>
    </submittedName>
</protein>
<feature type="non-terminal residue" evidence="4">
    <location>
        <position position="120"/>
    </location>
</feature>
<dbReference type="InterPro" id="IPR003599">
    <property type="entry name" value="Ig_sub"/>
</dbReference>
<evidence type="ECO:0000256" key="1">
    <source>
        <dbReference type="ARBA" id="ARBA00022737"/>
    </source>
</evidence>
<name>A0AAD3MEY4_LATJO</name>
<dbReference type="Gene3D" id="2.60.40.10">
    <property type="entry name" value="Immunoglobulins"/>
    <property type="match status" value="1"/>
</dbReference>
<dbReference type="InterPro" id="IPR013783">
    <property type="entry name" value="Ig-like_fold"/>
</dbReference>
<organism evidence="4 5">
    <name type="scientific">Lates japonicus</name>
    <name type="common">Japanese lates</name>
    <dbReference type="NCBI Taxonomy" id="270547"/>
    <lineage>
        <taxon>Eukaryota</taxon>
        <taxon>Metazoa</taxon>
        <taxon>Chordata</taxon>
        <taxon>Craniata</taxon>
        <taxon>Vertebrata</taxon>
        <taxon>Euteleostomi</taxon>
        <taxon>Actinopterygii</taxon>
        <taxon>Neopterygii</taxon>
        <taxon>Teleostei</taxon>
        <taxon>Neoteleostei</taxon>
        <taxon>Acanthomorphata</taxon>
        <taxon>Carangaria</taxon>
        <taxon>Carangaria incertae sedis</taxon>
        <taxon>Centropomidae</taxon>
        <taxon>Lates</taxon>
    </lineage>
</organism>
<dbReference type="SUPFAM" id="SSF48726">
    <property type="entry name" value="Immunoglobulin"/>
    <property type="match status" value="1"/>
</dbReference>
<keyword evidence="1" id="KW-0677">Repeat</keyword>
<feature type="domain" description="Ig-like" evidence="3">
    <location>
        <begin position="1"/>
        <end position="84"/>
    </location>
</feature>
<keyword evidence="2" id="KW-1015">Disulfide bond</keyword>
<dbReference type="InterPro" id="IPR013098">
    <property type="entry name" value="Ig_I-set"/>
</dbReference>
<dbReference type="EMBL" id="BRZM01000013">
    <property type="protein sequence ID" value="GLD52249.1"/>
    <property type="molecule type" value="Genomic_DNA"/>
</dbReference>
<gene>
    <name evidence="4" type="ORF">AKAME5_000517700</name>
</gene>
<evidence type="ECO:0000313" key="4">
    <source>
        <dbReference type="EMBL" id="GLD52249.1"/>
    </source>
</evidence>
<keyword evidence="5" id="KW-1185">Reference proteome</keyword>
<evidence type="ECO:0000313" key="5">
    <source>
        <dbReference type="Proteomes" id="UP001279410"/>
    </source>
</evidence>
<dbReference type="FunFam" id="2.60.40.10:FF:000236">
    <property type="entry name" value="Sidekick cell adhesion molecule 2"/>
    <property type="match status" value="1"/>
</dbReference>
<dbReference type="InterPro" id="IPR003598">
    <property type="entry name" value="Ig_sub2"/>
</dbReference>
<dbReference type="SMART" id="SM00408">
    <property type="entry name" value="IGc2"/>
    <property type="match status" value="1"/>
</dbReference>
<proteinExistence type="predicted"/>
<dbReference type="InterPro" id="IPR007110">
    <property type="entry name" value="Ig-like_dom"/>
</dbReference>
<dbReference type="Proteomes" id="UP001279410">
    <property type="component" value="Unassembled WGS sequence"/>
</dbReference>
<dbReference type="PROSITE" id="PS50835">
    <property type="entry name" value="IG_LIKE"/>
    <property type="match status" value="1"/>
</dbReference>
<dbReference type="PANTHER" id="PTHR44170">
    <property type="entry name" value="PROTEIN SIDEKICK"/>
    <property type="match status" value="1"/>
</dbReference>
<dbReference type="PANTHER" id="PTHR44170:SF49">
    <property type="entry name" value="PROTEIN SIDEKICK-1 ISOFORM X1"/>
    <property type="match status" value="1"/>
</dbReference>
<evidence type="ECO:0000256" key="2">
    <source>
        <dbReference type="ARBA" id="ARBA00023157"/>
    </source>
</evidence>
<evidence type="ECO:0000259" key="3">
    <source>
        <dbReference type="PROSITE" id="PS50835"/>
    </source>
</evidence>
<dbReference type="GO" id="GO:0007411">
    <property type="term" value="P:axon guidance"/>
    <property type="evidence" value="ECO:0007669"/>
    <property type="project" value="TreeGrafter"/>
</dbReference>
<dbReference type="SMART" id="SM00409">
    <property type="entry name" value="IG"/>
    <property type="match status" value="1"/>
</dbReference>
<dbReference type="GO" id="GO:0005886">
    <property type="term" value="C:plasma membrane"/>
    <property type="evidence" value="ECO:0007669"/>
    <property type="project" value="TreeGrafter"/>
</dbReference>
<dbReference type="GO" id="GO:0007420">
    <property type="term" value="P:brain development"/>
    <property type="evidence" value="ECO:0007669"/>
    <property type="project" value="TreeGrafter"/>
</dbReference>
<dbReference type="GO" id="GO:0030424">
    <property type="term" value="C:axon"/>
    <property type="evidence" value="ECO:0007669"/>
    <property type="project" value="TreeGrafter"/>
</dbReference>
<dbReference type="InterPro" id="IPR036179">
    <property type="entry name" value="Ig-like_dom_sf"/>
</dbReference>
<dbReference type="GO" id="GO:0098632">
    <property type="term" value="F:cell-cell adhesion mediator activity"/>
    <property type="evidence" value="ECO:0007669"/>
    <property type="project" value="TreeGrafter"/>
</dbReference>
<sequence length="120" mass="13140">MRLGGAERKEERQIECRVTSVPQPRIEWYKDAVPLSKLANPRYKVTTATGLTVRRVQPGDGGIFQCFAHNAAGETQAHTQLLVSSRTAVISVPPTADQRVIKGTTAILDYACYPTPESIS</sequence>
<comment type="caution">
    <text evidence="4">The sequence shown here is derived from an EMBL/GenBank/DDBJ whole genome shotgun (WGS) entry which is preliminary data.</text>
</comment>